<gene>
    <name evidence="1" type="ORF">TT172_LOCUS4973</name>
</gene>
<dbReference type="Proteomes" id="UP000289323">
    <property type="component" value="Unassembled WGS sequence"/>
</dbReference>
<accession>A0A446BJ77</accession>
<evidence type="ECO:0000313" key="1">
    <source>
        <dbReference type="EMBL" id="SPQ22554.1"/>
    </source>
</evidence>
<name>A0A446BJ77_9PEZI</name>
<reference evidence="1 2" key="1">
    <citation type="submission" date="2018-04" db="EMBL/GenBank/DDBJ databases">
        <authorList>
            <person name="Huttner S."/>
            <person name="Dainat J."/>
        </authorList>
    </citation>
    <scope>NUCLEOTIDE SEQUENCE [LARGE SCALE GENOMIC DNA]</scope>
</reference>
<dbReference type="EMBL" id="OUUZ01000009">
    <property type="protein sequence ID" value="SPQ22554.1"/>
    <property type="molecule type" value="Genomic_DNA"/>
</dbReference>
<sequence>MVHETENI</sequence>
<evidence type="ECO:0000313" key="2">
    <source>
        <dbReference type="Proteomes" id="UP000289323"/>
    </source>
</evidence>
<organism evidence="1 2">
    <name type="scientific">Thermothielavioides terrestris</name>
    <dbReference type="NCBI Taxonomy" id="2587410"/>
    <lineage>
        <taxon>Eukaryota</taxon>
        <taxon>Fungi</taxon>
        <taxon>Dikarya</taxon>
        <taxon>Ascomycota</taxon>
        <taxon>Pezizomycotina</taxon>
        <taxon>Sordariomycetes</taxon>
        <taxon>Sordariomycetidae</taxon>
        <taxon>Sordariales</taxon>
        <taxon>Chaetomiaceae</taxon>
        <taxon>Thermothielavioides</taxon>
    </lineage>
</organism>
<protein>
    <submittedName>
        <fullName evidence="1">Bb5eedaf-599c-4d41-a63b-49484a406c85</fullName>
    </submittedName>
</protein>
<proteinExistence type="predicted"/>